<sequence length="366" mass="40680">MTESLLNMSRFKSKCNYIRVLEVSRRADHPFAGSGRHLLDSSVAYKHFDVFATLPPILPPGPIGILGFGAGSATRIILEYYPHVVVHDPSVISVRRVFFSLSKHEKTYPDRILIYIGNALKASLRDGFAGVLVDLFSKGNGISLALTCKFPDADKWKMALPHPIRGFVNMWTPFQGWYGEFNSPERFPILKLSCSKKVYLLEMTVAHIPLLVLVLLLVDFASVFGNGKIDAVVDEEEDYGCQGFPCEWVSPPPHVNPCGPNGYCHPEPTPHSKSKGAATPQPPPAAIDTPTPSPLVSQNDPWADSPSDFAAPWRPKGFLLDLLLCEISKTNQTLLRTKQLHTLIIKTHISNDPFYSTKLIVFYLQQ</sequence>
<dbReference type="Proteomes" id="UP001370490">
    <property type="component" value="Unassembled WGS sequence"/>
</dbReference>
<gene>
    <name evidence="2" type="ORF">RJ641_009130</name>
</gene>
<dbReference type="Gene3D" id="3.40.50.150">
    <property type="entry name" value="Vaccinia Virus protein VP39"/>
    <property type="match status" value="1"/>
</dbReference>
<evidence type="ECO:0000313" key="3">
    <source>
        <dbReference type="Proteomes" id="UP001370490"/>
    </source>
</evidence>
<comment type="caution">
    <text evidence="2">The sequence shown here is derived from an EMBL/GenBank/DDBJ whole genome shotgun (WGS) entry which is preliminary data.</text>
</comment>
<feature type="region of interest" description="Disordered" evidence="1">
    <location>
        <begin position="268"/>
        <end position="297"/>
    </location>
</feature>
<accession>A0AAN8V1I3</accession>
<dbReference type="AlphaFoldDB" id="A0AAN8V1I3"/>
<dbReference type="EMBL" id="JBAMMX010000016">
    <property type="protein sequence ID" value="KAK6924804.1"/>
    <property type="molecule type" value="Genomic_DNA"/>
</dbReference>
<reference evidence="2 3" key="1">
    <citation type="submission" date="2023-12" db="EMBL/GenBank/DDBJ databases">
        <title>A high-quality genome assembly for Dillenia turbinata (Dilleniales).</title>
        <authorList>
            <person name="Chanderbali A."/>
        </authorList>
    </citation>
    <scope>NUCLEOTIDE SEQUENCE [LARGE SCALE GENOMIC DNA]</scope>
    <source>
        <strain evidence="2">LSX21</strain>
        <tissue evidence="2">Leaf</tissue>
    </source>
</reference>
<proteinExistence type="predicted"/>
<evidence type="ECO:0000256" key="1">
    <source>
        <dbReference type="SAM" id="MobiDB-lite"/>
    </source>
</evidence>
<dbReference type="InterPro" id="IPR029063">
    <property type="entry name" value="SAM-dependent_MTases_sf"/>
</dbReference>
<organism evidence="2 3">
    <name type="scientific">Dillenia turbinata</name>
    <dbReference type="NCBI Taxonomy" id="194707"/>
    <lineage>
        <taxon>Eukaryota</taxon>
        <taxon>Viridiplantae</taxon>
        <taxon>Streptophyta</taxon>
        <taxon>Embryophyta</taxon>
        <taxon>Tracheophyta</taxon>
        <taxon>Spermatophyta</taxon>
        <taxon>Magnoliopsida</taxon>
        <taxon>eudicotyledons</taxon>
        <taxon>Gunneridae</taxon>
        <taxon>Pentapetalae</taxon>
        <taxon>Dilleniales</taxon>
        <taxon>Dilleniaceae</taxon>
        <taxon>Dillenia</taxon>
    </lineage>
</organism>
<name>A0AAN8V1I3_9MAGN</name>
<evidence type="ECO:0000313" key="2">
    <source>
        <dbReference type="EMBL" id="KAK6924804.1"/>
    </source>
</evidence>
<dbReference type="SUPFAM" id="SSF53335">
    <property type="entry name" value="S-adenosyl-L-methionine-dependent methyltransferases"/>
    <property type="match status" value="1"/>
</dbReference>
<keyword evidence="3" id="KW-1185">Reference proteome</keyword>
<protein>
    <submittedName>
        <fullName evidence="2">Uncharacterized protein</fullName>
    </submittedName>
</protein>